<feature type="compositionally biased region" description="Basic and acidic residues" evidence="1">
    <location>
        <begin position="71"/>
        <end position="83"/>
    </location>
</feature>
<organism evidence="4 5">
    <name type="scientific">Triparma retinervis</name>
    <dbReference type="NCBI Taxonomy" id="2557542"/>
    <lineage>
        <taxon>Eukaryota</taxon>
        <taxon>Sar</taxon>
        <taxon>Stramenopiles</taxon>
        <taxon>Ochrophyta</taxon>
        <taxon>Bolidophyceae</taxon>
        <taxon>Parmales</taxon>
        <taxon>Triparmaceae</taxon>
        <taxon>Triparma</taxon>
    </lineage>
</organism>
<dbReference type="InterPro" id="IPR001202">
    <property type="entry name" value="WW_dom"/>
</dbReference>
<keyword evidence="2" id="KW-0472">Membrane</keyword>
<keyword evidence="2" id="KW-0812">Transmembrane</keyword>
<dbReference type="SMART" id="SM00456">
    <property type="entry name" value="WW"/>
    <property type="match status" value="1"/>
</dbReference>
<feature type="region of interest" description="Disordered" evidence="1">
    <location>
        <begin position="1"/>
        <end position="27"/>
    </location>
</feature>
<evidence type="ECO:0000256" key="1">
    <source>
        <dbReference type="SAM" id="MobiDB-lite"/>
    </source>
</evidence>
<comment type="caution">
    <text evidence="4">The sequence shown here is derived from an EMBL/GenBank/DDBJ whole genome shotgun (WGS) entry which is preliminary data.</text>
</comment>
<dbReference type="PROSITE" id="PS01159">
    <property type="entry name" value="WW_DOMAIN_1"/>
    <property type="match status" value="1"/>
</dbReference>
<gene>
    <name evidence="4" type="ORF">TrRE_jg9108</name>
</gene>
<dbReference type="AlphaFoldDB" id="A0A9W7AAH2"/>
<sequence length="258" mass="29205">MSSRQSAKQLGNPLQPPGRPNRAPTTDIMLVDMLVKDRVNQGLSAFPSGAIKRAQKRASQPNITPPPEIIDGQKDETREAERPLPEGWEVVAGEDGESYYYNAELQKSQWHHPEDEPEYEMDLLDPSMVFSMERTVLSAYNQSFQLMMVGGGIMAVQNAHEARNDARPVAIGFIFFIAGVLYGLMSLFYHIRRMHVLKHGDNYNYNWHRSSMIWMTFLGLFLTLGLSIEVYFAFLFPYIDRAKSVEIATPPPTPAPVL</sequence>
<feature type="transmembrane region" description="Helical" evidence="2">
    <location>
        <begin position="211"/>
        <end position="234"/>
    </location>
</feature>
<name>A0A9W7AAH2_9STRA</name>
<dbReference type="CDD" id="cd00201">
    <property type="entry name" value="WW"/>
    <property type="match status" value="1"/>
</dbReference>
<reference evidence="4" key="1">
    <citation type="submission" date="2022-07" db="EMBL/GenBank/DDBJ databases">
        <title>Genome analysis of Parmales, a sister group of diatoms, reveals the evolutionary specialization of diatoms from phago-mixotrophs to photoautotrophs.</title>
        <authorList>
            <person name="Ban H."/>
            <person name="Sato S."/>
            <person name="Yoshikawa S."/>
            <person name="Kazumasa Y."/>
            <person name="Nakamura Y."/>
            <person name="Ichinomiya M."/>
            <person name="Saitoh K."/>
            <person name="Sato N."/>
            <person name="Blanc-Mathieu R."/>
            <person name="Endo H."/>
            <person name="Kuwata A."/>
            <person name="Ogata H."/>
        </authorList>
    </citation>
    <scope>NUCLEOTIDE SEQUENCE</scope>
</reference>
<dbReference type="SUPFAM" id="SSF51045">
    <property type="entry name" value="WW domain"/>
    <property type="match status" value="1"/>
</dbReference>
<evidence type="ECO:0000259" key="3">
    <source>
        <dbReference type="PROSITE" id="PS50020"/>
    </source>
</evidence>
<dbReference type="OrthoDB" id="9989144at2759"/>
<dbReference type="Pfam" id="PF00397">
    <property type="entry name" value="WW"/>
    <property type="match status" value="1"/>
</dbReference>
<accession>A0A9W7AAH2</accession>
<evidence type="ECO:0000256" key="2">
    <source>
        <dbReference type="SAM" id="Phobius"/>
    </source>
</evidence>
<protein>
    <recommendedName>
        <fullName evidence="3">WW domain-containing protein</fullName>
    </recommendedName>
</protein>
<dbReference type="Gene3D" id="2.20.70.10">
    <property type="match status" value="1"/>
</dbReference>
<feature type="region of interest" description="Disordered" evidence="1">
    <location>
        <begin position="51"/>
        <end position="83"/>
    </location>
</feature>
<evidence type="ECO:0000313" key="4">
    <source>
        <dbReference type="EMBL" id="GMH65633.1"/>
    </source>
</evidence>
<proteinExistence type="predicted"/>
<keyword evidence="5" id="KW-1185">Reference proteome</keyword>
<feature type="domain" description="WW" evidence="3">
    <location>
        <begin position="82"/>
        <end position="115"/>
    </location>
</feature>
<dbReference type="PROSITE" id="PS50020">
    <property type="entry name" value="WW_DOMAIN_2"/>
    <property type="match status" value="1"/>
</dbReference>
<dbReference type="InterPro" id="IPR036020">
    <property type="entry name" value="WW_dom_sf"/>
</dbReference>
<keyword evidence="2" id="KW-1133">Transmembrane helix</keyword>
<feature type="transmembrane region" description="Helical" evidence="2">
    <location>
        <begin position="169"/>
        <end position="191"/>
    </location>
</feature>
<evidence type="ECO:0000313" key="5">
    <source>
        <dbReference type="Proteomes" id="UP001165082"/>
    </source>
</evidence>
<dbReference type="Proteomes" id="UP001165082">
    <property type="component" value="Unassembled WGS sequence"/>
</dbReference>
<dbReference type="EMBL" id="BRXZ01001219">
    <property type="protein sequence ID" value="GMH65633.1"/>
    <property type="molecule type" value="Genomic_DNA"/>
</dbReference>